<dbReference type="EMBL" id="BONQ01000222">
    <property type="protein sequence ID" value="GIG53206.1"/>
    <property type="molecule type" value="Genomic_DNA"/>
</dbReference>
<reference evidence="1" key="1">
    <citation type="submission" date="2021-01" db="EMBL/GenBank/DDBJ databases">
        <title>Whole genome shotgun sequence of Dactylosporangium siamense NBRC 106093.</title>
        <authorList>
            <person name="Komaki H."/>
            <person name="Tamura T."/>
        </authorList>
    </citation>
    <scope>NUCLEOTIDE SEQUENCE</scope>
    <source>
        <strain evidence="1">NBRC 106093</strain>
    </source>
</reference>
<dbReference type="AlphaFoldDB" id="A0A919PZH3"/>
<organism evidence="1 2">
    <name type="scientific">Dactylosporangium siamense</name>
    <dbReference type="NCBI Taxonomy" id="685454"/>
    <lineage>
        <taxon>Bacteria</taxon>
        <taxon>Bacillati</taxon>
        <taxon>Actinomycetota</taxon>
        <taxon>Actinomycetes</taxon>
        <taxon>Micromonosporales</taxon>
        <taxon>Micromonosporaceae</taxon>
        <taxon>Dactylosporangium</taxon>
    </lineage>
</organism>
<evidence type="ECO:0000313" key="1">
    <source>
        <dbReference type="EMBL" id="GIG53206.1"/>
    </source>
</evidence>
<accession>A0A919PZH3</accession>
<keyword evidence="2" id="KW-1185">Reference proteome</keyword>
<gene>
    <name evidence="1" type="ORF">Dsi01nite_112470</name>
</gene>
<proteinExistence type="predicted"/>
<dbReference type="Proteomes" id="UP000660611">
    <property type="component" value="Unassembled WGS sequence"/>
</dbReference>
<dbReference type="RefSeq" id="WP_203854803.1">
    <property type="nucleotide sequence ID" value="NZ_BAAAVW010000030.1"/>
</dbReference>
<comment type="caution">
    <text evidence="1">The sequence shown here is derived from an EMBL/GenBank/DDBJ whole genome shotgun (WGS) entry which is preliminary data.</text>
</comment>
<name>A0A919PZH3_9ACTN</name>
<evidence type="ECO:0000313" key="2">
    <source>
        <dbReference type="Proteomes" id="UP000660611"/>
    </source>
</evidence>
<sequence>MTSTMEPTGTEPAAIDPVFRRLETASVPITPTGSAEYGFTIYARELAQQLCHTLHGSSWLAATRSPFMPHPRVDRIADVTVVIDRRHLVTVRHLSPAGHDMRDTWTVFLNCRPIPHRTFRGEVPHQVDPIVRSVWRHQVSVRIDPCDTLGCTAPATVASYRHVSLCPACANRFRETGR</sequence>
<protein>
    <submittedName>
        <fullName evidence="1">Uncharacterized protein</fullName>
    </submittedName>
</protein>